<proteinExistence type="predicted"/>
<keyword evidence="1" id="KW-0732">Signal</keyword>
<dbReference type="AlphaFoldDB" id="A0A0L0V816"/>
<keyword evidence="3" id="KW-1185">Reference proteome</keyword>
<evidence type="ECO:0000256" key="1">
    <source>
        <dbReference type="SAM" id="SignalP"/>
    </source>
</evidence>
<feature type="chain" id="PRO_5005549611" evidence="1">
    <location>
        <begin position="20"/>
        <end position="97"/>
    </location>
</feature>
<evidence type="ECO:0000313" key="3">
    <source>
        <dbReference type="Proteomes" id="UP000054564"/>
    </source>
</evidence>
<feature type="signal peptide" evidence="1">
    <location>
        <begin position="1"/>
        <end position="19"/>
    </location>
</feature>
<reference evidence="3" key="1">
    <citation type="submission" date="2014-03" db="EMBL/GenBank/DDBJ databases">
        <title>The Genome Sequence of Puccinia striiformis f. sp. tritici PST-78.</title>
        <authorList>
            <consortium name="The Broad Institute Genome Sequencing Platform"/>
            <person name="Cuomo C."/>
            <person name="Hulbert S."/>
            <person name="Chen X."/>
            <person name="Walker B."/>
            <person name="Young S.K."/>
            <person name="Zeng Q."/>
            <person name="Gargeya S."/>
            <person name="Fitzgerald M."/>
            <person name="Haas B."/>
            <person name="Abouelleil A."/>
            <person name="Alvarado L."/>
            <person name="Arachchi H.M."/>
            <person name="Berlin A.M."/>
            <person name="Chapman S.B."/>
            <person name="Goldberg J."/>
            <person name="Griggs A."/>
            <person name="Gujja S."/>
            <person name="Hansen M."/>
            <person name="Howarth C."/>
            <person name="Imamovic A."/>
            <person name="Larimer J."/>
            <person name="McCowan C."/>
            <person name="Montmayeur A."/>
            <person name="Murphy C."/>
            <person name="Neiman D."/>
            <person name="Pearson M."/>
            <person name="Priest M."/>
            <person name="Roberts A."/>
            <person name="Saif S."/>
            <person name="Shea T."/>
            <person name="Sisk P."/>
            <person name="Sykes S."/>
            <person name="Wortman J."/>
            <person name="Nusbaum C."/>
            <person name="Birren B."/>
        </authorList>
    </citation>
    <scope>NUCLEOTIDE SEQUENCE [LARGE SCALE GENOMIC DNA]</scope>
    <source>
        <strain evidence="3">race PST-78</strain>
    </source>
</reference>
<dbReference type="EMBL" id="AJIL01000103">
    <property type="protein sequence ID" value="KNE95124.1"/>
    <property type="molecule type" value="Genomic_DNA"/>
</dbReference>
<protein>
    <submittedName>
        <fullName evidence="2">Uncharacterized protein</fullName>
    </submittedName>
</protein>
<dbReference type="Proteomes" id="UP000054564">
    <property type="component" value="Unassembled WGS sequence"/>
</dbReference>
<organism evidence="2 3">
    <name type="scientific">Puccinia striiformis f. sp. tritici PST-78</name>
    <dbReference type="NCBI Taxonomy" id="1165861"/>
    <lineage>
        <taxon>Eukaryota</taxon>
        <taxon>Fungi</taxon>
        <taxon>Dikarya</taxon>
        <taxon>Basidiomycota</taxon>
        <taxon>Pucciniomycotina</taxon>
        <taxon>Pucciniomycetes</taxon>
        <taxon>Pucciniales</taxon>
        <taxon>Pucciniaceae</taxon>
        <taxon>Puccinia</taxon>
    </lineage>
</organism>
<sequence>MVQFFRMIAVASLIAFCSADLEFWCNRKVDAICRRDGVPGPGQQTLTWAERMHRGQRQYKCHRGGIPACCKQGQFHIPDNGSIVVSSDATSNCPSGQ</sequence>
<name>A0A0L0V816_9BASI</name>
<comment type="caution">
    <text evidence="2">The sequence shown here is derived from an EMBL/GenBank/DDBJ whole genome shotgun (WGS) entry which is preliminary data.</text>
</comment>
<evidence type="ECO:0000313" key="2">
    <source>
        <dbReference type="EMBL" id="KNE95124.1"/>
    </source>
</evidence>
<accession>A0A0L0V816</accession>
<gene>
    <name evidence="2" type="ORF">PSTG_11601</name>
</gene>